<gene>
    <name evidence="4" type="ORF">BKA67DRAFT_517697</name>
</gene>
<keyword evidence="1" id="KW-0596">Phosphopantetheine</keyword>
<dbReference type="GO" id="GO:0006633">
    <property type="term" value="P:fatty acid biosynthetic process"/>
    <property type="evidence" value="ECO:0007669"/>
    <property type="project" value="TreeGrafter"/>
</dbReference>
<dbReference type="GO" id="GO:0044550">
    <property type="term" value="P:secondary metabolite biosynthetic process"/>
    <property type="evidence" value="ECO:0007669"/>
    <property type="project" value="TreeGrafter"/>
</dbReference>
<evidence type="ECO:0000313" key="5">
    <source>
        <dbReference type="Proteomes" id="UP000758603"/>
    </source>
</evidence>
<dbReference type="PANTHER" id="PTHR43775:SF37">
    <property type="entry name" value="SI:DKEY-61P9.11"/>
    <property type="match status" value="1"/>
</dbReference>
<dbReference type="SMART" id="SM00825">
    <property type="entry name" value="PKS_KS"/>
    <property type="match status" value="1"/>
</dbReference>
<name>A0A9P8UM41_9PEZI</name>
<dbReference type="SUPFAM" id="SSF53901">
    <property type="entry name" value="Thiolase-like"/>
    <property type="match status" value="1"/>
</dbReference>
<dbReference type="Gene3D" id="3.40.47.10">
    <property type="match status" value="1"/>
</dbReference>
<accession>A0A9P8UM41</accession>
<dbReference type="InterPro" id="IPR050091">
    <property type="entry name" value="PKS_NRPS_Biosynth_Enz"/>
</dbReference>
<sequence>SLILERLDDAVRDNDKVRAIIRNSGMNQDGKMAGISLPNPVAEANLMRLVHLNAGLDLRKRYHHYPRTDSKTMTRDSIEVSTMAEVFCTEIRRVDNVYIGSIRSNIRHLEASSGVAGLLKTIIILKHRMLPLNIKFIKPSPRCNSRSG</sequence>
<evidence type="ECO:0000256" key="2">
    <source>
        <dbReference type="ARBA" id="ARBA00022553"/>
    </source>
</evidence>
<protein>
    <submittedName>
        <fullName evidence="4">Thiolase-like protein</fullName>
    </submittedName>
</protein>
<organism evidence="4 5">
    <name type="scientific">Truncatella angustata</name>
    <dbReference type="NCBI Taxonomy" id="152316"/>
    <lineage>
        <taxon>Eukaryota</taxon>
        <taxon>Fungi</taxon>
        <taxon>Dikarya</taxon>
        <taxon>Ascomycota</taxon>
        <taxon>Pezizomycotina</taxon>
        <taxon>Sordariomycetes</taxon>
        <taxon>Xylariomycetidae</taxon>
        <taxon>Amphisphaeriales</taxon>
        <taxon>Sporocadaceae</taxon>
        <taxon>Truncatella</taxon>
    </lineage>
</organism>
<evidence type="ECO:0000313" key="4">
    <source>
        <dbReference type="EMBL" id="KAH6654762.1"/>
    </source>
</evidence>
<dbReference type="PROSITE" id="PS52004">
    <property type="entry name" value="KS3_2"/>
    <property type="match status" value="1"/>
</dbReference>
<comment type="caution">
    <text evidence="4">The sequence shown here is derived from an EMBL/GenBank/DDBJ whole genome shotgun (WGS) entry which is preliminary data.</text>
</comment>
<proteinExistence type="predicted"/>
<dbReference type="GO" id="GO:0004312">
    <property type="term" value="F:fatty acid synthase activity"/>
    <property type="evidence" value="ECO:0007669"/>
    <property type="project" value="TreeGrafter"/>
</dbReference>
<dbReference type="InterPro" id="IPR020841">
    <property type="entry name" value="PKS_Beta-ketoAc_synthase_dom"/>
</dbReference>
<dbReference type="InterPro" id="IPR014031">
    <property type="entry name" value="Ketoacyl_synth_C"/>
</dbReference>
<feature type="domain" description="Ketosynthase family 3 (KS3)" evidence="3">
    <location>
        <begin position="1"/>
        <end position="148"/>
    </location>
</feature>
<dbReference type="OrthoDB" id="329835at2759"/>
<dbReference type="AlphaFoldDB" id="A0A9P8UM41"/>
<feature type="non-terminal residue" evidence="4">
    <location>
        <position position="148"/>
    </location>
</feature>
<evidence type="ECO:0000259" key="3">
    <source>
        <dbReference type="PROSITE" id="PS52004"/>
    </source>
</evidence>
<dbReference type="InterPro" id="IPR016039">
    <property type="entry name" value="Thiolase-like"/>
</dbReference>
<dbReference type="Pfam" id="PF02801">
    <property type="entry name" value="Ketoacyl-synt_C"/>
    <property type="match status" value="1"/>
</dbReference>
<dbReference type="RefSeq" id="XP_045959032.1">
    <property type="nucleotide sequence ID" value="XM_046097930.1"/>
</dbReference>
<dbReference type="Proteomes" id="UP000758603">
    <property type="component" value="Unassembled WGS sequence"/>
</dbReference>
<dbReference type="EMBL" id="JAGPXC010000004">
    <property type="protein sequence ID" value="KAH6654762.1"/>
    <property type="molecule type" value="Genomic_DNA"/>
</dbReference>
<keyword evidence="5" id="KW-1185">Reference proteome</keyword>
<reference evidence="4" key="1">
    <citation type="journal article" date="2021" name="Nat. Commun.">
        <title>Genetic determinants of endophytism in the Arabidopsis root mycobiome.</title>
        <authorList>
            <person name="Mesny F."/>
            <person name="Miyauchi S."/>
            <person name="Thiergart T."/>
            <person name="Pickel B."/>
            <person name="Atanasova L."/>
            <person name="Karlsson M."/>
            <person name="Huettel B."/>
            <person name="Barry K.W."/>
            <person name="Haridas S."/>
            <person name="Chen C."/>
            <person name="Bauer D."/>
            <person name="Andreopoulos W."/>
            <person name="Pangilinan J."/>
            <person name="LaButti K."/>
            <person name="Riley R."/>
            <person name="Lipzen A."/>
            <person name="Clum A."/>
            <person name="Drula E."/>
            <person name="Henrissat B."/>
            <person name="Kohler A."/>
            <person name="Grigoriev I.V."/>
            <person name="Martin F.M."/>
            <person name="Hacquard S."/>
        </authorList>
    </citation>
    <scope>NUCLEOTIDE SEQUENCE</scope>
    <source>
        <strain evidence="4">MPI-SDFR-AT-0073</strain>
    </source>
</reference>
<keyword evidence="2" id="KW-0597">Phosphoprotein</keyword>
<evidence type="ECO:0000256" key="1">
    <source>
        <dbReference type="ARBA" id="ARBA00022450"/>
    </source>
</evidence>
<dbReference type="PANTHER" id="PTHR43775">
    <property type="entry name" value="FATTY ACID SYNTHASE"/>
    <property type="match status" value="1"/>
</dbReference>
<dbReference type="GeneID" id="70126822"/>